<dbReference type="Pfam" id="PF07876">
    <property type="entry name" value="Dabb"/>
    <property type="match status" value="1"/>
</dbReference>
<dbReference type="SMART" id="SM00886">
    <property type="entry name" value="Dabb"/>
    <property type="match status" value="1"/>
</dbReference>
<dbReference type="InterPro" id="IPR044662">
    <property type="entry name" value="HS1/DABB1-like"/>
</dbReference>
<dbReference type="PANTHER" id="PTHR33178:SF10">
    <property type="entry name" value="STRESS-RESPONSE A_B BARREL DOMAIN-CONTAINING PROTEIN"/>
    <property type="match status" value="1"/>
</dbReference>
<dbReference type="EMBL" id="JAKUCV010005065">
    <property type="protein sequence ID" value="KAJ4832826.1"/>
    <property type="molecule type" value="Genomic_DNA"/>
</dbReference>
<reference evidence="4" key="1">
    <citation type="submission" date="2022-02" db="EMBL/GenBank/DDBJ databases">
        <authorList>
            <person name="Henning P.M."/>
            <person name="McCubbin A.G."/>
            <person name="Shore J.S."/>
        </authorList>
    </citation>
    <scope>NUCLEOTIDE SEQUENCE</scope>
    <source>
        <strain evidence="4">F60SS</strain>
        <tissue evidence="4">Leaves</tissue>
    </source>
</reference>
<organism evidence="4 5">
    <name type="scientific">Turnera subulata</name>
    <dbReference type="NCBI Taxonomy" id="218843"/>
    <lineage>
        <taxon>Eukaryota</taxon>
        <taxon>Viridiplantae</taxon>
        <taxon>Streptophyta</taxon>
        <taxon>Embryophyta</taxon>
        <taxon>Tracheophyta</taxon>
        <taxon>Spermatophyta</taxon>
        <taxon>Magnoliopsida</taxon>
        <taxon>eudicotyledons</taxon>
        <taxon>Gunneridae</taxon>
        <taxon>Pentapetalae</taxon>
        <taxon>rosids</taxon>
        <taxon>fabids</taxon>
        <taxon>Malpighiales</taxon>
        <taxon>Passifloraceae</taxon>
        <taxon>Turnera</taxon>
    </lineage>
</organism>
<proteinExistence type="predicted"/>
<dbReference type="PROSITE" id="PS51502">
    <property type="entry name" value="S_R_A_B_BARREL"/>
    <property type="match status" value="1"/>
</dbReference>
<evidence type="ECO:0000256" key="2">
    <source>
        <dbReference type="SAM" id="SignalP"/>
    </source>
</evidence>
<comment type="caution">
    <text evidence="4">The sequence shown here is derived from an EMBL/GenBank/DDBJ whole genome shotgun (WGS) entry which is preliminary data.</text>
</comment>
<dbReference type="PANTHER" id="PTHR33178">
    <property type="match status" value="1"/>
</dbReference>
<gene>
    <name evidence="4" type="ORF">Tsubulata_029186</name>
</gene>
<sequence>MASLGASLLTHFLVLSLLLCVAVGEYHKCKGDTTVYHLVINKYRADLTQEQVDTVISHYVKLTNDDWRVKQFIWGRDLGPEVEDMTRGYDYGYLTTLCSRQETIDYLNDPVTKAFADEFFPASEKAIAINYVVNHTIRSKGYGISGNCGPCNYWLQRDASIINSITTKPAAGEYHKGKDLGPEVEDKAEGYEYGYLTTLCSRQQTIDYLNDPVTKTFAAEFFPASDNNAIAINYIVNHTFPSKGYGTSGKCGPCHVPASRPVMFSYPPPLHVSLWLIFNKIVFLMSISFSFSKVSGHALQIAVVLYIIPSPYNINNFLHISSMGVSLQAVAPDT</sequence>
<name>A0A9Q0FJX7_9ROSI</name>
<keyword evidence="2" id="KW-0732">Signal</keyword>
<dbReference type="Gene3D" id="3.30.70.100">
    <property type="match status" value="1"/>
</dbReference>
<dbReference type="Proteomes" id="UP001141552">
    <property type="component" value="Unassembled WGS sequence"/>
</dbReference>
<protein>
    <recommendedName>
        <fullName evidence="3">Stress-response A/B barrel domain-containing protein</fullName>
    </recommendedName>
</protein>
<feature type="chain" id="PRO_5040160993" description="Stress-response A/B barrel domain-containing protein" evidence="2">
    <location>
        <begin position="25"/>
        <end position="334"/>
    </location>
</feature>
<dbReference type="AlphaFoldDB" id="A0A9Q0FJX7"/>
<dbReference type="SUPFAM" id="SSF54909">
    <property type="entry name" value="Dimeric alpha+beta barrel"/>
    <property type="match status" value="1"/>
</dbReference>
<evidence type="ECO:0000256" key="1">
    <source>
        <dbReference type="ARBA" id="ARBA00011738"/>
    </source>
</evidence>
<feature type="domain" description="Stress-response A/B barrel" evidence="3">
    <location>
        <begin position="35"/>
        <end position="131"/>
    </location>
</feature>
<evidence type="ECO:0000259" key="3">
    <source>
        <dbReference type="PROSITE" id="PS51502"/>
    </source>
</evidence>
<comment type="subunit">
    <text evidence="1">Homodimer.</text>
</comment>
<evidence type="ECO:0000313" key="4">
    <source>
        <dbReference type="EMBL" id="KAJ4832826.1"/>
    </source>
</evidence>
<dbReference type="OrthoDB" id="1601230at2759"/>
<evidence type="ECO:0000313" key="5">
    <source>
        <dbReference type="Proteomes" id="UP001141552"/>
    </source>
</evidence>
<accession>A0A9Q0FJX7</accession>
<keyword evidence="5" id="KW-1185">Reference proteome</keyword>
<dbReference type="InterPro" id="IPR013097">
    <property type="entry name" value="Dabb"/>
</dbReference>
<dbReference type="InterPro" id="IPR011008">
    <property type="entry name" value="Dimeric_a/b-barrel"/>
</dbReference>
<reference evidence="4" key="2">
    <citation type="journal article" date="2023" name="Plants (Basel)">
        <title>Annotation of the Turnera subulata (Passifloraceae) Draft Genome Reveals the S-Locus Evolved after the Divergence of Turneroideae from Passifloroideae in a Stepwise Manner.</title>
        <authorList>
            <person name="Henning P.M."/>
            <person name="Roalson E.H."/>
            <person name="Mir W."/>
            <person name="McCubbin A.G."/>
            <person name="Shore J.S."/>
        </authorList>
    </citation>
    <scope>NUCLEOTIDE SEQUENCE</scope>
    <source>
        <strain evidence="4">F60SS</strain>
    </source>
</reference>
<feature type="signal peptide" evidence="2">
    <location>
        <begin position="1"/>
        <end position="24"/>
    </location>
</feature>